<gene>
    <name evidence="2" type="ORF">AFM12_07480</name>
</gene>
<name>A0A0P7BVP0_9BACT</name>
<dbReference type="PATRIC" id="fig|1605367.3.peg.2869"/>
<dbReference type="PROSITE" id="PS51352">
    <property type="entry name" value="THIOREDOXIN_2"/>
    <property type="match status" value="1"/>
</dbReference>
<dbReference type="InterPro" id="IPR013766">
    <property type="entry name" value="Thioredoxin_domain"/>
</dbReference>
<dbReference type="SUPFAM" id="SSF52833">
    <property type="entry name" value="Thioredoxin-like"/>
    <property type="match status" value="1"/>
</dbReference>
<comment type="caution">
    <text evidence="2">The sequence shown here is derived from an EMBL/GenBank/DDBJ whole genome shotgun (WGS) entry which is preliminary data.</text>
</comment>
<dbReference type="GO" id="GO:0016491">
    <property type="term" value="F:oxidoreductase activity"/>
    <property type="evidence" value="ECO:0007669"/>
    <property type="project" value="InterPro"/>
</dbReference>
<keyword evidence="3" id="KW-1185">Reference proteome</keyword>
<dbReference type="Pfam" id="PF00578">
    <property type="entry name" value="AhpC-TSA"/>
    <property type="match status" value="1"/>
</dbReference>
<proteinExistence type="predicted"/>
<dbReference type="InterPro" id="IPR000866">
    <property type="entry name" value="AhpC/TSA"/>
</dbReference>
<reference evidence="2 3" key="1">
    <citation type="submission" date="2015-07" db="EMBL/GenBank/DDBJ databases">
        <title>The draft genome sequence of Leadbetterella sp. JN14-9.</title>
        <authorList>
            <person name="Liu Y."/>
            <person name="Du J."/>
            <person name="Shao Z."/>
        </authorList>
    </citation>
    <scope>NUCLEOTIDE SEQUENCE [LARGE SCALE GENOMIC DNA]</scope>
    <source>
        <strain evidence="2 3">JN14-9</strain>
    </source>
</reference>
<protein>
    <submittedName>
        <fullName evidence="2">Redoxin</fullName>
    </submittedName>
</protein>
<accession>A0A0P7BVP0</accession>
<dbReference type="STRING" id="1605367.AFM12_07480"/>
<dbReference type="AlphaFoldDB" id="A0A0P7BVP0"/>
<dbReference type="InterPro" id="IPR036249">
    <property type="entry name" value="Thioredoxin-like_sf"/>
</dbReference>
<evidence type="ECO:0000313" key="3">
    <source>
        <dbReference type="Proteomes" id="UP000050454"/>
    </source>
</evidence>
<evidence type="ECO:0000313" key="2">
    <source>
        <dbReference type="EMBL" id="KPM49014.1"/>
    </source>
</evidence>
<dbReference type="EMBL" id="LGTQ01000006">
    <property type="protein sequence ID" value="KPM49014.1"/>
    <property type="molecule type" value="Genomic_DNA"/>
</dbReference>
<sequence length="197" mass="21608">MFPVENKTIALNPTVEDGYEVGDEATDFSLKNIDGKMVSLADFSAAKGFIVVFTCNHCPFSKAYEDRIVALDAKYSSKGYPVIAINPNDPAAYEEDSFENMKKRAAEKGFTYPYLLDEKGIGQQYGAARTPHVFVLKKEGGKNIVKYIGAIDDSAQDPAGVSKKYVESAVDNLLQDKPVVTKTTKAIGCSIRWRSDS</sequence>
<feature type="domain" description="Thioredoxin" evidence="1">
    <location>
        <begin position="19"/>
        <end position="175"/>
    </location>
</feature>
<dbReference type="PANTHER" id="PTHR43640">
    <property type="entry name" value="OS07G0260300 PROTEIN"/>
    <property type="match status" value="1"/>
</dbReference>
<dbReference type="PANTHER" id="PTHR43640:SF1">
    <property type="entry name" value="THIOREDOXIN-DEPENDENT PEROXIREDOXIN"/>
    <property type="match status" value="1"/>
</dbReference>
<dbReference type="Gene3D" id="3.40.30.10">
    <property type="entry name" value="Glutaredoxin"/>
    <property type="match status" value="1"/>
</dbReference>
<dbReference type="CDD" id="cd02969">
    <property type="entry name" value="PRX_like1"/>
    <property type="match status" value="1"/>
</dbReference>
<dbReference type="InterPro" id="IPR047262">
    <property type="entry name" value="PRX-like1"/>
</dbReference>
<organism evidence="2 3">
    <name type="scientific">Jiulongibacter sediminis</name>
    <dbReference type="NCBI Taxonomy" id="1605367"/>
    <lineage>
        <taxon>Bacteria</taxon>
        <taxon>Pseudomonadati</taxon>
        <taxon>Bacteroidota</taxon>
        <taxon>Cytophagia</taxon>
        <taxon>Cytophagales</taxon>
        <taxon>Leadbetterellaceae</taxon>
        <taxon>Jiulongibacter</taxon>
    </lineage>
</organism>
<dbReference type="GO" id="GO:0016209">
    <property type="term" value="F:antioxidant activity"/>
    <property type="evidence" value="ECO:0007669"/>
    <property type="project" value="InterPro"/>
</dbReference>
<dbReference type="Proteomes" id="UP000050454">
    <property type="component" value="Unassembled WGS sequence"/>
</dbReference>
<evidence type="ECO:0000259" key="1">
    <source>
        <dbReference type="PROSITE" id="PS51352"/>
    </source>
</evidence>